<feature type="chain" id="PRO_5045486227" evidence="6">
    <location>
        <begin position="32"/>
        <end position="296"/>
    </location>
</feature>
<dbReference type="PANTHER" id="PTHR38776:SF1">
    <property type="entry name" value="MLTA-INTERACTING PROTEIN-RELATED"/>
    <property type="match status" value="1"/>
</dbReference>
<evidence type="ECO:0000256" key="5">
    <source>
        <dbReference type="ARBA" id="ARBA00023237"/>
    </source>
</evidence>
<accession>A0ABT5RYY1</accession>
<organism evidence="7 8">
    <name type="scientific">Acidovorax benzenivorans</name>
    <dbReference type="NCBI Taxonomy" id="2987520"/>
    <lineage>
        <taxon>Bacteria</taxon>
        <taxon>Pseudomonadati</taxon>
        <taxon>Pseudomonadota</taxon>
        <taxon>Betaproteobacteria</taxon>
        <taxon>Burkholderiales</taxon>
        <taxon>Comamonadaceae</taxon>
        <taxon>Acidovorax</taxon>
    </lineage>
</organism>
<dbReference type="InterPro" id="IPR010583">
    <property type="entry name" value="MipA"/>
</dbReference>
<protein>
    <submittedName>
        <fullName evidence="7">MipA/OmpV family protein</fullName>
    </submittedName>
</protein>
<sequence>MRCSTGLTSSPLLPLRALALAGLCVSPWVGAQVLPDTGGAGAVVSDKAEDQPAAPKFNYAIGAIVGSSPDYAGGDGRKNSLRPAWAIEYGRFRLSTSRGSAFMGHGLGPRESGASATLAQSDRFSLSAALRIDKGRDGSDAPILVGLPSVRSTLRARISAGYAITDRWAVGAGVSQDILGRDGGMQWSTSIGYTWPVTEQTKISFGAGASFGDRTYLRGHFGVPAGGSSPLPAFEPRGGLYSVDAGVEVMTALNRHWVVLGAARVSQLQGDARRSPLTVQPVGYSVSVGLAYRCCR</sequence>
<comment type="similarity">
    <text evidence="2">Belongs to the MipA/OmpV family.</text>
</comment>
<evidence type="ECO:0000256" key="6">
    <source>
        <dbReference type="SAM" id="SignalP"/>
    </source>
</evidence>
<keyword evidence="4" id="KW-0472">Membrane</keyword>
<name>A0ABT5RYY1_9BURK</name>
<reference evidence="7" key="1">
    <citation type="submission" date="2022-10" db="EMBL/GenBank/DDBJ databases">
        <title>Description of microaerobic benzene degrading bacteria.</title>
        <authorList>
            <person name="Bedics A."/>
            <person name="Tancsics A."/>
            <person name="Banerjee S."/>
        </authorList>
    </citation>
    <scope>NUCLEOTIDE SEQUENCE</scope>
    <source>
        <strain evidence="7">D2M1</strain>
    </source>
</reference>
<evidence type="ECO:0000256" key="1">
    <source>
        <dbReference type="ARBA" id="ARBA00004442"/>
    </source>
</evidence>
<dbReference type="EMBL" id="JAPCKI010000008">
    <property type="protein sequence ID" value="MDD2178908.1"/>
    <property type="molecule type" value="Genomic_DNA"/>
</dbReference>
<feature type="signal peptide" evidence="6">
    <location>
        <begin position="1"/>
        <end position="31"/>
    </location>
</feature>
<comment type="subcellular location">
    <subcellularLocation>
        <location evidence="1">Cell outer membrane</location>
    </subcellularLocation>
</comment>
<proteinExistence type="inferred from homology"/>
<evidence type="ECO:0000256" key="3">
    <source>
        <dbReference type="ARBA" id="ARBA00022729"/>
    </source>
</evidence>
<dbReference type="PANTHER" id="PTHR38776">
    <property type="entry name" value="MLTA-INTERACTING PROTEIN-RELATED"/>
    <property type="match status" value="1"/>
</dbReference>
<dbReference type="RefSeq" id="WP_274111988.1">
    <property type="nucleotide sequence ID" value="NZ_JAPCKI010000008.1"/>
</dbReference>
<gene>
    <name evidence="7" type="ORF">OIN59_15825</name>
</gene>
<dbReference type="Pfam" id="PF06629">
    <property type="entry name" value="MipA"/>
    <property type="match status" value="1"/>
</dbReference>
<evidence type="ECO:0000256" key="2">
    <source>
        <dbReference type="ARBA" id="ARBA00005722"/>
    </source>
</evidence>
<evidence type="ECO:0000256" key="4">
    <source>
        <dbReference type="ARBA" id="ARBA00023136"/>
    </source>
</evidence>
<keyword evidence="5" id="KW-0998">Cell outer membrane</keyword>
<keyword evidence="3 6" id="KW-0732">Signal</keyword>
<comment type="caution">
    <text evidence="7">The sequence shown here is derived from an EMBL/GenBank/DDBJ whole genome shotgun (WGS) entry which is preliminary data.</text>
</comment>
<keyword evidence="8" id="KW-1185">Reference proteome</keyword>
<dbReference type="Proteomes" id="UP001148932">
    <property type="component" value="Unassembled WGS sequence"/>
</dbReference>
<evidence type="ECO:0000313" key="7">
    <source>
        <dbReference type="EMBL" id="MDD2178908.1"/>
    </source>
</evidence>
<evidence type="ECO:0000313" key="8">
    <source>
        <dbReference type="Proteomes" id="UP001148932"/>
    </source>
</evidence>
<dbReference type="SUPFAM" id="SSF56935">
    <property type="entry name" value="Porins"/>
    <property type="match status" value="1"/>
</dbReference>